<dbReference type="EMBL" id="MN740413">
    <property type="protein sequence ID" value="QHU05412.1"/>
    <property type="molecule type" value="Genomic_DNA"/>
</dbReference>
<organism evidence="2">
    <name type="scientific">viral metagenome</name>
    <dbReference type="NCBI Taxonomy" id="1070528"/>
    <lineage>
        <taxon>unclassified sequences</taxon>
        <taxon>metagenomes</taxon>
        <taxon>organismal metagenomes</taxon>
    </lineage>
</organism>
<reference evidence="2" key="1">
    <citation type="journal article" date="2020" name="Nature">
        <title>Giant virus diversity and host interactions through global metagenomics.</title>
        <authorList>
            <person name="Schulz F."/>
            <person name="Roux S."/>
            <person name="Paez-Espino D."/>
            <person name="Jungbluth S."/>
            <person name="Walsh D.A."/>
            <person name="Denef V.J."/>
            <person name="McMahon K.D."/>
            <person name="Konstantinidis K.T."/>
            <person name="Eloe-Fadrosh E.A."/>
            <person name="Kyrpides N.C."/>
            <person name="Woyke T."/>
        </authorList>
    </citation>
    <scope>NUCLEOTIDE SEQUENCE</scope>
    <source>
        <strain evidence="2">GVMAG-M-3300027734-16</strain>
    </source>
</reference>
<evidence type="ECO:0000256" key="1">
    <source>
        <dbReference type="SAM" id="MobiDB-lite"/>
    </source>
</evidence>
<feature type="compositionally biased region" description="Gly residues" evidence="1">
    <location>
        <begin position="225"/>
        <end position="235"/>
    </location>
</feature>
<name>A0A6C0JIA9_9ZZZZ</name>
<feature type="region of interest" description="Disordered" evidence="1">
    <location>
        <begin position="198"/>
        <end position="235"/>
    </location>
</feature>
<evidence type="ECO:0000313" key="2">
    <source>
        <dbReference type="EMBL" id="QHU05412.1"/>
    </source>
</evidence>
<sequence>MAFPSAPNELSMKSVLIAYNPNYTNLSQLVGRNYWTLNPDESSTPTTITTPINLSTFRGKYPFDPGSPSYFITTNTVPLPPFTPQFFSLELVGQGGGGGGAGGDYKNVFGGFDAGGQGCGGGGGAYLVTTRIPYTTNTFSVASLPTGGGNGGNGGFGGNETQDGFAGSAGSAATIVYAGSTYSAGGGAGGNGGFRGQASGGGSNANQPVAGGSVSGPNIASSAGGNNGVVRGGGTAGNGDASGGLGGQGGNGAPGAAGYAKITWFIV</sequence>
<dbReference type="AlphaFoldDB" id="A0A6C0JIA9"/>
<proteinExistence type="predicted"/>
<accession>A0A6C0JIA9</accession>
<protein>
    <submittedName>
        <fullName evidence="2">Uncharacterized protein</fullName>
    </submittedName>
</protein>